<dbReference type="InterPro" id="IPR001759">
    <property type="entry name" value="PTX_dom"/>
</dbReference>
<dbReference type="SMART" id="SM00112">
    <property type="entry name" value="CA"/>
    <property type="match status" value="1"/>
</dbReference>
<dbReference type="Pfam" id="PF17963">
    <property type="entry name" value="Big_9"/>
    <property type="match status" value="9"/>
</dbReference>
<dbReference type="PANTHER" id="PTHR24027">
    <property type="entry name" value="CADHERIN-23"/>
    <property type="match status" value="1"/>
</dbReference>
<evidence type="ECO:0000256" key="4">
    <source>
        <dbReference type="ARBA" id="ARBA00023136"/>
    </source>
</evidence>
<evidence type="ECO:0000256" key="2">
    <source>
        <dbReference type="ARBA" id="ARBA00022737"/>
    </source>
</evidence>
<gene>
    <name evidence="8" type="ORF">AU14_02845</name>
</gene>
<evidence type="ECO:0000259" key="7">
    <source>
        <dbReference type="PROSITE" id="PS51828"/>
    </source>
</evidence>
<dbReference type="GO" id="GO:0016477">
    <property type="term" value="P:cell migration"/>
    <property type="evidence" value="ECO:0007669"/>
    <property type="project" value="TreeGrafter"/>
</dbReference>
<dbReference type="PROSITE" id="PS50268">
    <property type="entry name" value="CADHERIN_2"/>
    <property type="match status" value="1"/>
</dbReference>
<dbReference type="GO" id="GO:0045296">
    <property type="term" value="F:cadherin binding"/>
    <property type="evidence" value="ECO:0007669"/>
    <property type="project" value="TreeGrafter"/>
</dbReference>
<evidence type="ECO:0000313" key="8">
    <source>
        <dbReference type="EMBL" id="AHI29967.1"/>
    </source>
</evidence>
<dbReference type="Pfam" id="PF00028">
    <property type="entry name" value="Cadherin"/>
    <property type="match status" value="1"/>
</dbReference>
<dbReference type="GO" id="GO:0007156">
    <property type="term" value="P:homophilic cell adhesion via plasma membrane adhesion molecules"/>
    <property type="evidence" value="ECO:0007669"/>
    <property type="project" value="InterPro"/>
</dbReference>
<organism evidence="8 9">
    <name type="scientific">Marinobacter similis</name>
    <dbReference type="NCBI Taxonomy" id="1420916"/>
    <lineage>
        <taxon>Bacteria</taxon>
        <taxon>Pseudomonadati</taxon>
        <taxon>Pseudomonadota</taxon>
        <taxon>Gammaproteobacteria</taxon>
        <taxon>Pseudomonadales</taxon>
        <taxon>Marinobacteraceae</taxon>
        <taxon>Marinobacter</taxon>
    </lineage>
</organism>
<feature type="domain" description="Cadherin" evidence="6">
    <location>
        <begin position="328"/>
        <end position="429"/>
    </location>
</feature>
<dbReference type="GO" id="GO:0008013">
    <property type="term" value="F:beta-catenin binding"/>
    <property type="evidence" value="ECO:0007669"/>
    <property type="project" value="TreeGrafter"/>
</dbReference>
<keyword evidence="3" id="KW-0106">Calcium</keyword>
<evidence type="ECO:0000259" key="6">
    <source>
        <dbReference type="PROSITE" id="PS50268"/>
    </source>
</evidence>
<dbReference type="Gene3D" id="2.60.40.60">
    <property type="entry name" value="Cadherins"/>
    <property type="match status" value="1"/>
</dbReference>
<sequence length="1651" mass="168283">MAAGDSGVTINSGNSTGTVTLSGSIAQVNNLLTGAGTGTITYLNGLDNPSGSTTLTVTVNDGGNSGNDPGTSGTAATEEGSNSVLINITAVNDTPIDLITTSISQSGISLNEDGGNDTYLLADNGLPSPLSQFTFEVQFEGNTFSNEVPFISYNTSSGDVLTINTMANNTLELDIGTGAVAFSSAIDYNATLMDGQRHTLSVSWDNTAGDWSIYIDGALIDSGTGLSTGQTIPTGGTLMFGLEQDSIGGTFESHEYFNGELYDIRLFDGVRTATEVATHYNQTLPSNEAGMLANWIFDNLSSSGRIVESVSGNNLTVQHASGTGFSPSYPELVLSVSETTANGTVVGTLSTIDPDSGDSFTYTLLDSAGGRFDIDSVNGNITVLNASLIDYQTVTSHNITIEVTDAGGLTYNEIFTIQVVQDKNEAPVGAAIEKTALSYTENDGAVPITSTLAISDVDNTHIQSAVVQFTAGYTGSEDVLSFRDQNGITGSFDATTGILTLTGNATLGQYETALRSITYSNSSENPNTTTRTVSFTVNDGNANSHAQTRDIAITAVNDSPTLATNNGTTVAEGGQVTITSTMLNEGDPDDAGTGLTYTVTNGPTNGQLELTTNSGVAITSFTQDDIDNNRLIFVHNGTQATTDSFDFSLADGGEDGATPAVGAFNFNVTNVNDAPVLTGANDLAVINEDPANNDGTLVSALISGQVTDSDSGSVEGIAVTGVDDTNGTWQYTTDGGTTWTAFGTVDTANARLLAADADTSVRFVPDADWNGTVTNGISFHAWDQTRGTSGVTADLTTGVGGSSPFSADPASSSITVTSVIDIVGDSLTTNEDTAISANVLTGTNGASADNFEGTPTLTAVTNGSNGTVSFRGDGTVTYTPNANFTGSDSFTYTITSGGVTETGTVTVTVNAVTNLTAQDDSFTLDEDATFTGTVASNDSTTSGGLLSYALATDVSNGSLSFNADGSFTYTPTAHYHGSDSFTYTVTDSGSGESSTQTVAITVNQVDDAGTFGGDVSATTSEDTATSGTVTFADAIDGYTANNFALTSGAGNGTAAIDGNGNWTYTPSANYTGADSFVVQATDDDGNVETQVINITVNAVLDLTAQDDSFTLNEDATFTGTVASNDSTTSGGALSYALATDVSNGSLSFNADGSFTYTPTAHYHGGDSFTYTVTDSGSGESSTQTVAITVNQVDDAGTFGGDVSATTNEETATSGTVTFADAIDGYTVNNFALTSGASNGTTAIDSNGNWTYTPSANYSGADSFVVQATDDDGNVETQVINITVNAVTDLTAQDDSFTLNEDATLTGTVASNDSTTSGGALSYAVNTGVSNGSLSFNADGSFTYTPTANYHGGDSFTYTVTDAGSGESSTQTVAITVNQVDDAGTFGGDVSATTNEDTATSGTVTFADAIDGYTANNFVLTSGASNGTAAIDSNGNWTYTPSANYSGADSFVVQATDDDGNVETQVINITVNAVTDLTAQDDSFTLNEDATLTGTVASNDSTTSGGALSYAVNTGVSNGSLTLNTNGSFTYTPTANYQGGDSFTYTVTDSGSGESSTQTVSLTVNQVDDAGTFGGDVSATTNEDTATSGTVTFSDAIDGYTVNNFALTSGAGNGIAAIDGNGNWTYTPSANYSGADSFVVQATDDDAMSKPR</sequence>
<comment type="subcellular location">
    <subcellularLocation>
        <location evidence="1">Membrane</location>
    </subcellularLocation>
</comment>
<dbReference type="SMART" id="SM00159">
    <property type="entry name" value="PTX"/>
    <property type="match status" value="1"/>
</dbReference>
<dbReference type="STRING" id="1420916.AU14_02845"/>
<evidence type="ECO:0000313" key="9">
    <source>
        <dbReference type="Proteomes" id="UP000061489"/>
    </source>
</evidence>
<feature type="region of interest" description="Disordered" evidence="5">
    <location>
        <begin position="59"/>
        <end position="79"/>
    </location>
</feature>
<keyword evidence="9" id="KW-1185">Reference proteome</keyword>
<dbReference type="SUPFAM" id="SSF49313">
    <property type="entry name" value="Cadherin-like"/>
    <property type="match status" value="4"/>
</dbReference>
<dbReference type="OrthoDB" id="5710936at2"/>
<name>W5YL86_9GAMM</name>
<dbReference type="GO" id="GO:0016342">
    <property type="term" value="C:catenin complex"/>
    <property type="evidence" value="ECO:0007669"/>
    <property type="project" value="TreeGrafter"/>
</dbReference>
<dbReference type="Gene3D" id="2.60.40.2810">
    <property type="match status" value="1"/>
</dbReference>
<evidence type="ECO:0000256" key="1">
    <source>
        <dbReference type="ARBA" id="ARBA00004370"/>
    </source>
</evidence>
<dbReference type="Pfam" id="PF00354">
    <property type="entry name" value="Pentaxin"/>
    <property type="match status" value="1"/>
</dbReference>
<dbReference type="HOGENOM" id="CLU_242463_0_0_6"/>
<dbReference type="Proteomes" id="UP000061489">
    <property type="component" value="Chromosome"/>
</dbReference>
<dbReference type="PRINTS" id="PR00205">
    <property type="entry name" value="CADHERIN"/>
</dbReference>
<proteinExistence type="predicted"/>
<dbReference type="InterPro" id="IPR039808">
    <property type="entry name" value="Cadherin"/>
</dbReference>
<dbReference type="InterPro" id="IPR002126">
    <property type="entry name" value="Cadherin-like_dom"/>
</dbReference>
<accession>W5YL86</accession>
<dbReference type="GO" id="GO:0005509">
    <property type="term" value="F:calcium ion binding"/>
    <property type="evidence" value="ECO:0007669"/>
    <property type="project" value="InterPro"/>
</dbReference>
<keyword evidence="4" id="KW-0472">Membrane</keyword>
<dbReference type="SUPFAM" id="SSF49899">
    <property type="entry name" value="Concanavalin A-like lectins/glucanases"/>
    <property type="match status" value="1"/>
</dbReference>
<keyword evidence="2" id="KW-0677">Repeat</keyword>
<protein>
    <submittedName>
        <fullName evidence="8">Uncharacterized protein</fullName>
    </submittedName>
</protein>
<dbReference type="CDD" id="cd11304">
    <property type="entry name" value="Cadherin_repeat"/>
    <property type="match status" value="1"/>
</dbReference>
<dbReference type="RefSeq" id="WP_041338700.1">
    <property type="nucleotide sequence ID" value="NZ_CP007151.1"/>
</dbReference>
<dbReference type="InterPro" id="IPR039005">
    <property type="entry name" value="CSPG_rpt"/>
</dbReference>
<dbReference type="PROSITE" id="PS51828">
    <property type="entry name" value="PTX_2"/>
    <property type="match status" value="1"/>
</dbReference>
<feature type="domain" description="Pentraxin (PTX)" evidence="7">
    <location>
        <begin position="103"/>
        <end position="316"/>
    </location>
</feature>
<dbReference type="PANTHER" id="PTHR24027:SF438">
    <property type="entry name" value="CADHERIN 23"/>
    <property type="match status" value="1"/>
</dbReference>
<dbReference type="Gene3D" id="2.60.120.200">
    <property type="match status" value="1"/>
</dbReference>
<dbReference type="InterPro" id="IPR013320">
    <property type="entry name" value="ConA-like_dom_sf"/>
</dbReference>
<dbReference type="Gene3D" id="2.60.40.3440">
    <property type="match status" value="7"/>
</dbReference>
<dbReference type="Pfam" id="PF16184">
    <property type="entry name" value="Cadherin_3"/>
    <property type="match status" value="1"/>
</dbReference>
<dbReference type="NCBIfam" id="NF012211">
    <property type="entry name" value="tand_rpt_95"/>
    <property type="match status" value="8"/>
</dbReference>
<evidence type="ECO:0000256" key="5">
    <source>
        <dbReference type="SAM" id="MobiDB-lite"/>
    </source>
</evidence>
<dbReference type="EMBL" id="CP007151">
    <property type="protein sequence ID" value="AHI29967.1"/>
    <property type="molecule type" value="Genomic_DNA"/>
</dbReference>
<dbReference type="KEGG" id="msx:AU14_02845"/>
<evidence type="ECO:0000256" key="3">
    <source>
        <dbReference type="ARBA" id="ARBA00022837"/>
    </source>
</evidence>
<dbReference type="PRINTS" id="PR00895">
    <property type="entry name" value="PENTAXIN"/>
</dbReference>
<dbReference type="InterPro" id="IPR015919">
    <property type="entry name" value="Cadherin-like_sf"/>
</dbReference>
<reference evidence="8 9" key="1">
    <citation type="journal article" date="2014" name="Genome Announc.">
        <title>Draft Genome Sequences of Marinobacter similis A3d10T and Marinobacter salarius R9SW1T.</title>
        <authorList>
            <person name="Ivanova E.P."/>
            <person name="Ng H.J."/>
            <person name="Webb H.K."/>
            <person name="Feng G."/>
            <person name="Oshima K."/>
            <person name="Hattori M."/>
            <person name="Ohkuma M."/>
            <person name="Sergeev A.F."/>
            <person name="Mikhailov V.V."/>
            <person name="Crawford R.J."/>
            <person name="Sawabe T."/>
        </authorList>
    </citation>
    <scope>NUCLEOTIDE SEQUENCE [LARGE SCALE GENOMIC DNA]</scope>
    <source>
        <strain evidence="8 9">A3d10</strain>
    </source>
</reference>
<dbReference type="PROSITE" id="PS51854">
    <property type="entry name" value="CSPG"/>
    <property type="match status" value="1"/>
</dbReference>